<feature type="transmembrane region" description="Helical" evidence="1">
    <location>
        <begin position="89"/>
        <end position="109"/>
    </location>
</feature>
<reference evidence="2 3" key="1">
    <citation type="submission" date="2018-05" db="EMBL/GenBank/DDBJ databases">
        <title>Flavobacterium sp. strain IMCC34759, incomplete genome.</title>
        <authorList>
            <person name="Joung Y."/>
            <person name="Cho J."/>
        </authorList>
    </citation>
    <scope>NUCLEOTIDE SEQUENCE [LARGE SCALE GENOMIC DNA]</scope>
    <source>
        <strain evidence="2 3">IMCC34759</strain>
    </source>
</reference>
<dbReference type="InterPro" id="IPR004891">
    <property type="entry name" value="Mercury-R_MerC"/>
</dbReference>
<sequence length="117" mass="13137">MKKITTNFYDFLGISSAAICLVHCLIFPMLSILPLGLNHNPFIDLVFAVFGTFAVSKIIQKSNILISAVLTVSMVLIWLSILTELFLDIHLHLIYFGGIGMISGHLLNYKLYNKQNH</sequence>
<dbReference type="RefSeq" id="WP_110307379.1">
    <property type="nucleotide sequence ID" value="NZ_QJHK01000013.1"/>
</dbReference>
<name>A0A2V4BMP7_9FLAO</name>
<accession>A0A2V4BMP7</accession>
<organism evidence="2 3">
    <name type="scientific">Flavobacterium cheongpyeongense</name>
    <dbReference type="NCBI Taxonomy" id="2212651"/>
    <lineage>
        <taxon>Bacteria</taxon>
        <taxon>Pseudomonadati</taxon>
        <taxon>Bacteroidota</taxon>
        <taxon>Flavobacteriia</taxon>
        <taxon>Flavobacteriales</taxon>
        <taxon>Flavobacteriaceae</taxon>
        <taxon>Flavobacterium</taxon>
    </lineage>
</organism>
<keyword evidence="1" id="KW-0472">Membrane</keyword>
<dbReference type="GO" id="GO:0015097">
    <property type="term" value="F:mercury ion transmembrane transporter activity"/>
    <property type="evidence" value="ECO:0007669"/>
    <property type="project" value="InterPro"/>
</dbReference>
<dbReference type="Proteomes" id="UP000247903">
    <property type="component" value="Unassembled WGS sequence"/>
</dbReference>
<dbReference type="OrthoDB" id="1274419at2"/>
<gene>
    <name evidence="2" type="ORF">DMB65_14595</name>
</gene>
<dbReference type="Pfam" id="PF03203">
    <property type="entry name" value="MerC"/>
    <property type="match status" value="1"/>
</dbReference>
<dbReference type="EMBL" id="QJHK01000013">
    <property type="protein sequence ID" value="PXY40017.1"/>
    <property type="molecule type" value="Genomic_DNA"/>
</dbReference>
<feature type="transmembrane region" description="Helical" evidence="1">
    <location>
        <begin position="64"/>
        <end position="83"/>
    </location>
</feature>
<feature type="transmembrane region" description="Helical" evidence="1">
    <location>
        <begin position="12"/>
        <end position="36"/>
    </location>
</feature>
<proteinExistence type="predicted"/>
<feature type="transmembrane region" description="Helical" evidence="1">
    <location>
        <begin position="42"/>
        <end position="59"/>
    </location>
</feature>
<evidence type="ECO:0000313" key="3">
    <source>
        <dbReference type="Proteomes" id="UP000247903"/>
    </source>
</evidence>
<keyword evidence="3" id="KW-1185">Reference proteome</keyword>
<evidence type="ECO:0000313" key="2">
    <source>
        <dbReference type="EMBL" id="PXY40017.1"/>
    </source>
</evidence>
<comment type="caution">
    <text evidence="2">The sequence shown here is derived from an EMBL/GenBank/DDBJ whole genome shotgun (WGS) entry which is preliminary data.</text>
</comment>
<dbReference type="AlphaFoldDB" id="A0A2V4BMP7"/>
<protein>
    <submittedName>
        <fullName evidence="2">MerC mercury resistance protein</fullName>
    </submittedName>
</protein>
<keyword evidence="1" id="KW-1133">Transmembrane helix</keyword>
<keyword evidence="1" id="KW-0812">Transmembrane</keyword>
<evidence type="ECO:0000256" key="1">
    <source>
        <dbReference type="SAM" id="Phobius"/>
    </source>
</evidence>
<dbReference type="GO" id="GO:0016020">
    <property type="term" value="C:membrane"/>
    <property type="evidence" value="ECO:0007669"/>
    <property type="project" value="InterPro"/>
</dbReference>